<dbReference type="PROSITE" id="PS51755">
    <property type="entry name" value="OMPR_PHOB"/>
    <property type="match status" value="1"/>
</dbReference>
<name>A0A7W7VIU7_9PSEU</name>
<evidence type="ECO:0000256" key="3">
    <source>
        <dbReference type="ARBA" id="ARBA00023125"/>
    </source>
</evidence>
<dbReference type="AlphaFoldDB" id="A0A7W7VIU7"/>
<dbReference type="InterPro" id="IPR001867">
    <property type="entry name" value="OmpR/PhoB-type_DNA-bd"/>
</dbReference>
<dbReference type="InterPro" id="IPR036388">
    <property type="entry name" value="WH-like_DNA-bd_sf"/>
</dbReference>
<evidence type="ECO:0000256" key="5">
    <source>
        <dbReference type="PROSITE-ProRule" id="PRU01091"/>
    </source>
</evidence>
<sequence length="968" mass="103813">MFRLLGPLQVHDGTGWVGAGAGKQRLLLATLLVRAGQVVPTEQLVHELWGEHPPKTAATQVHGYVLRLRRLLGDRDGRVLGTVAPGYRLAEGATDAAEFAVLAERGHQARRDGDHERAAELLAAALAVWRGPAFADVPASDKVAAEAVRLAEERLAALDARVDADLACGRHTALVAELSRLVGEHPLRERFWQQLMVAQSRAGLRAEALHTYQRVRDVMVGELGVEPGAALRDLHRRILDGDQEPADPVRPAVVVPRICQLPADIPDFTGRRDQLGTLTTLLADRSPDAPPVVAVLSGGPGIGKSTLALHAARAVADGFPDGQLYLDLAGTAPRPRDPAVLLAEVLHALGVTGAAVPDGLGARAALYRSLLADHGMLLVLDDAATAEQVRWLVPPTGASAAIVTSRGVLTGLPGARHLELDVLGIAEAGELFTHIVGAERVAREPEHAAAIVRACGHLPLAIRIAGGKLLGRPGWSLRVLRERLEDESRRLSELRLGDLGVRASFDLSLHHLAPDDVRALRLLGTLGPQTVPGWVLGPLLDRGGTDERTADDQLDALVDANLLRVVGTDDNGEVRYRLHDLVRAYAVEGAESIPSGERRAALARLLATWLDLATRVADALPPSLFRPPPGTAPRRCAPADVVRRAVADPVCWFDAERAALLGAVSVAAEWGLAGPAWELATVAVAYYDHHSRYEDWRRGHEVALTAVRAGDDRLGEAVLLRGLAQVDIYRDLFEPATANLTRSVALFREVGDKLGEGLATAGLGTIHRVLDEHGPALARATEALELVAASGDRNTEAQLMCAIGAMHLARGDLDPAASWFTEALDLCRALGDRHREAVVLREMSDLFDQEEALARLARALDIFTELADDRCVAYTLVKSGEIHADRAGAVPALERAAGIFRRNGSRLDEARCWELLAGFESRHGNAAGARRHLDQARTLWQSVGATGRDVSLTADQATTSHWKDAFSL</sequence>
<accession>A0A7W7VIU7</accession>
<dbReference type="Gene3D" id="1.25.40.10">
    <property type="entry name" value="Tetratricopeptide repeat domain"/>
    <property type="match status" value="2"/>
</dbReference>
<dbReference type="InterPro" id="IPR027417">
    <property type="entry name" value="P-loop_NTPase"/>
</dbReference>
<dbReference type="SUPFAM" id="SSF46894">
    <property type="entry name" value="C-terminal effector domain of the bipartite response regulators"/>
    <property type="match status" value="1"/>
</dbReference>
<keyword evidence="2" id="KW-0805">Transcription regulation</keyword>
<evidence type="ECO:0000256" key="2">
    <source>
        <dbReference type="ARBA" id="ARBA00023015"/>
    </source>
</evidence>
<protein>
    <submittedName>
        <fullName evidence="7">DNA-binding SARP family transcriptional activator</fullName>
    </submittedName>
</protein>
<dbReference type="InterPro" id="IPR016032">
    <property type="entry name" value="Sig_transdc_resp-reg_C-effctor"/>
</dbReference>
<dbReference type="GO" id="GO:0003677">
    <property type="term" value="F:DNA binding"/>
    <property type="evidence" value="ECO:0007669"/>
    <property type="project" value="UniProtKB-UniRule"/>
</dbReference>
<evidence type="ECO:0000256" key="1">
    <source>
        <dbReference type="ARBA" id="ARBA00005820"/>
    </source>
</evidence>
<dbReference type="RefSeq" id="WP_184815657.1">
    <property type="nucleotide sequence ID" value="NZ_JACHJQ010000010.1"/>
</dbReference>
<keyword evidence="3 5" id="KW-0238">DNA-binding</keyword>
<gene>
    <name evidence="7" type="ORF">FHR82_007924</name>
</gene>
<dbReference type="GO" id="GO:0043531">
    <property type="term" value="F:ADP binding"/>
    <property type="evidence" value="ECO:0007669"/>
    <property type="project" value="InterPro"/>
</dbReference>
<feature type="domain" description="OmpR/PhoB-type" evidence="6">
    <location>
        <begin position="1"/>
        <end position="91"/>
    </location>
</feature>
<reference evidence="7 8" key="1">
    <citation type="submission" date="2020-08" db="EMBL/GenBank/DDBJ databases">
        <title>Genomic Encyclopedia of Type Strains, Phase III (KMG-III): the genomes of soil and plant-associated and newly described type strains.</title>
        <authorList>
            <person name="Whitman W."/>
        </authorList>
    </citation>
    <scope>NUCLEOTIDE SEQUENCE [LARGE SCALE GENOMIC DNA]</scope>
    <source>
        <strain evidence="7 8">CECT 8960</strain>
    </source>
</reference>
<dbReference type="PANTHER" id="PTHR35807">
    <property type="entry name" value="TRANSCRIPTIONAL REGULATOR REDD-RELATED"/>
    <property type="match status" value="1"/>
</dbReference>
<dbReference type="GO" id="GO:0006355">
    <property type="term" value="P:regulation of DNA-templated transcription"/>
    <property type="evidence" value="ECO:0007669"/>
    <property type="project" value="InterPro"/>
</dbReference>
<dbReference type="SMART" id="SM00862">
    <property type="entry name" value="Trans_reg_C"/>
    <property type="match status" value="1"/>
</dbReference>
<dbReference type="Gene3D" id="1.10.10.10">
    <property type="entry name" value="Winged helix-like DNA-binding domain superfamily/Winged helix DNA-binding domain"/>
    <property type="match status" value="1"/>
</dbReference>
<proteinExistence type="inferred from homology"/>
<dbReference type="PRINTS" id="PR00364">
    <property type="entry name" value="DISEASERSIST"/>
</dbReference>
<evidence type="ECO:0000313" key="7">
    <source>
        <dbReference type="EMBL" id="MBB4911654.1"/>
    </source>
</evidence>
<evidence type="ECO:0000313" key="8">
    <source>
        <dbReference type="Proteomes" id="UP000520767"/>
    </source>
</evidence>
<dbReference type="Pfam" id="PF13424">
    <property type="entry name" value="TPR_12"/>
    <property type="match status" value="1"/>
</dbReference>
<evidence type="ECO:0000259" key="6">
    <source>
        <dbReference type="PROSITE" id="PS51755"/>
    </source>
</evidence>
<evidence type="ECO:0000256" key="4">
    <source>
        <dbReference type="ARBA" id="ARBA00023163"/>
    </source>
</evidence>
<dbReference type="InterPro" id="IPR003593">
    <property type="entry name" value="AAA+_ATPase"/>
</dbReference>
<dbReference type="InterPro" id="IPR051677">
    <property type="entry name" value="AfsR-DnrI-RedD_regulator"/>
</dbReference>
<feature type="DNA-binding region" description="OmpR/PhoB-type" evidence="5">
    <location>
        <begin position="1"/>
        <end position="91"/>
    </location>
</feature>
<dbReference type="Pfam" id="PF03704">
    <property type="entry name" value="BTAD"/>
    <property type="match status" value="1"/>
</dbReference>
<keyword evidence="8" id="KW-1185">Reference proteome</keyword>
<dbReference type="InterPro" id="IPR005158">
    <property type="entry name" value="BTAD"/>
</dbReference>
<dbReference type="PANTHER" id="PTHR35807:SF1">
    <property type="entry name" value="TRANSCRIPTIONAL REGULATOR REDD"/>
    <property type="match status" value="1"/>
</dbReference>
<dbReference type="SMART" id="SM00382">
    <property type="entry name" value="AAA"/>
    <property type="match status" value="1"/>
</dbReference>
<dbReference type="EMBL" id="JACHJQ010000010">
    <property type="protein sequence ID" value="MBB4911654.1"/>
    <property type="molecule type" value="Genomic_DNA"/>
</dbReference>
<dbReference type="InterPro" id="IPR011990">
    <property type="entry name" value="TPR-like_helical_dom_sf"/>
</dbReference>
<dbReference type="SUPFAM" id="SSF52540">
    <property type="entry name" value="P-loop containing nucleoside triphosphate hydrolases"/>
    <property type="match status" value="1"/>
</dbReference>
<dbReference type="CDD" id="cd15831">
    <property type="entry name" value="BTAD"/>
    <property type="match status" value="1"/>
</dbReference>
<dbReference type="SMART" id="SM01043">
    <property type="entry name" value="BTAD"/>
    <property type="match status" value="1"/>
</dbReference>
<dbReference type="Proteomes" id="UP000520767">
    <property type="component" value="Unassembled WGS sequence"/>
</dbReference>
<dbReference type="Gene3D" id="3.40.50.300">
    <property type="entry name" value="P-loop containing nucleotide triphosphate hydrolases"/>
    <property type="match status" value="1"/>
</dbReference>
<dbReference type="Pfam" id="PF00486">
    <property type="entry name" value="Trans_reg_C"/>
    <property type="match status" value="1"/>
</dbReference>
<comment type="similarity">
    <text evidence="1">Belongs to the AfsR/DnrI/RedD regulatory family.</text>
</comment>
<keyword evidence="4" id="KW-0804">Transcription</keyword>
<dbReference type="SUPFAM" id="SSF48452">
    <property type="entry name" value="TPR-like"/>
    <property type="match status" value="3"/>
</dbReference>
<organism evidence="7 8">
    <name type="scientific">Actinophytocola algeriensis</name>
    <dbReference type="NCBI Taxonomy" id="1768010"/>
    <lineage>
        <taxon>Bacteria</taxon>
        <taxon>Bacillati</taxon>
        <taxon>Actinomycetota</taxon>
        <taxon>Actinomycetes</taxon>
        <taxon>Pseudonocardiales</taxon>
        <taxon>Pseudonocardiaceae</taxon>
    </lineage>
</organism>
<dbReference type="GO" id="GO:0000160">
    <property type="term" value="P:phosphorelay signal transduction system"/>
    <property type="evidence" value="ECO:0007669"/>
    <property type="project" value="InterPro"/>
</dbReference>
<comment type="caution">
    <text evidence="7">The sequence shown here is derived from an EMBL/GenBank/DDBJ whole genome shotgun (WGS) entry which is preliminary data.</text>
</comment>